<dbReference type="GO" id="GO:0070475">
    <property type="term" value="P:rRNA base methylation"/>
    <property type="evidence" value="ECO:0007669"/>
    <property type="project" value="UniProtKB-UniRule"/>
</dbReference>
<dbReference type="Proteomes" id="UP000199197">
    <property type="component" value="Unassembled WGS sequence"/>
</dbReference>
<dbReference type="AlphaFoldDB" id="A0A0P1MSZ4"/>
<evidence type="ECO:0000256" key="3">
    <source>
        <dbReference type="ARBA" id="ARBA00022603"/>
    </source>
</evidence>
<name>A0A0P1MSZ4_9BACT</name>
<evidence type="ECO:0000256" key="5">
    <source>
        <dbReference type="ARBA" id="ARBA00022691"/>
    </source>
</evidence>
<comment type="catalytic activity">
    <reaction evidence="6">
        <text>cytidine(1402) in 16S rRNA + S-adenosyl-L-methionine = N(4)-methylcytidine(1402) in 16S rRNA + S-adenosyl-L-homocysteine + H(+)</text>
        <dbReference type="Rhea" id="RHEA:42928"/>
        <dbReference type="Rhea" id="RHEA-COMP:10286"/>
        <dbReference type="Rhea" id="RHEA-COMP:10287"/>
        <dbReference type="ChEBI" id="CHEBI:15378"/>
        <dbReference type="ChEBI" id="CHEBI:57856"/>
        <dbReference type="ChEBI" id="CHEBI:59789"/>
        <dbReference type="ChEBI" id="CHEBI:74506"/>
        <dbReference type="ChEBI" id="CHEBI:82748"/>
        <dbReference type="EC" id="2.1.1.199"/>
    </reaction>
</comment>
<evidence type="ECO:0000313" key="7">
    <source>
        <dbReference type="EMBL" id="CUS98551.1"/>
    </source>
</evidence>
<keyword evidence="4 6" id="KW-0808">Transferase</keyword>
<dbReference type="Gene3D" id="1.10.150.170">
    <property type="entry name" value="Putative methyltransferase TM0872, insert domain"/>
    <property type="match status" value="1"/>
</dbReference>
<protein>
    <recommendedName>
        <fullName evidence="6">Ribosomal RNA small subunit methyltransferase H</fullName>
        <ecNumber evidence="6">2.1.1.199</ecNumber>
    </recommendedName>
    <alternativeName>
        <fullName evidence="6">16S rRNA m(4)C1402 methyltransferase</fullName>
    </alternativeName>
    <alternativeName>
        <fullName evidence="6">rRNA (cytosine-N(4)-)-methyltransferase RsmH</fullName>
    </alternativeName>
</protein>
<proteinExistence type="inferred from homology"/>
<keyword evidence="6" id="KW-0963">Cytoplasm</keyword>
<dbReference type="PIRSF" id="PIRSF004486">
    <property type="entry name" value="MraW"/>
    <property type="match status" value="1"/>
</dbReference>
<comment type="subcellular location">
    <subcellularLocation>
        <location evidence="6">Cytoplasm</location>
    </subcellularLocation>
</comment>
<dbReference type="Gene3D" id="3.40.50.150">
    <property type="entry name" value="Vaccinia Virus protein VP39"/>
    <property type="match status" value="1"/>
</dbReference>
<keyword evidence="2 6" id="KW-0698">rRNA processing</keyword>
<comment type="function">
    <text evidence="6">Specifically methylates the N4 position of cytidine in position 1402 (C1402) of 16S rRNA.</text>
</comment>
<dbReference type="EC" id="2.1.1.199" evidence="6"/>
<feature type="binding site" evidence="6">
    <location>
        <position position="53"/>
    </location>
    <ligand>
        <name>S-adenosyl-L-methionine</name>
        <dbReference type="ChEBI" id="CHEBI:59789"/>
    </ligand>
</feature>
<evidence type="ECO:0000256" key="2">
    <source>
        <dbReference type="ARBA" id="ARBA00022552"/>
    </source>
</evidence>
<dbReference type="Pfam" id="PF01795">
    <property type="entry name" value="Methyltransf_5"/>
    <property type="match status" value="1"/>
</dbReference>
<sequence>MMEKTFHIPVLLEETMKYLITRNDGIYVDGTIGAGGHSEEILKRTNAKVIGFDIDPKIVKIAQERLKNYGDRVLILNRNYASVKESLKELGIEKISGFLLDLGVSSYQLDQGGGFSYRFDEKLDMRMDRSSDLTASDILNESSEKEIADIIFKFGEEPKAKIIAREIIRYRQRKRIETTGELVKIIDKVVGKKYRLKVLARVFQSLRIAVNKELDNLKMGLESAIDVLEKGGRIVVISYHSLEDRIVKNFFKSNEKKCICPPDVGECKCGKVQVVKILTKKPITPKEDEISLNPRARSAKLRACEKILELE</sequence>
<reference evidence="8" key="1">
    <citation type="submission" date="2015-11" db="EMBL/GenBank/DDBJ databases">
        <authorList>
            <person name="Varghese N."/>
        </authorList>
    </citation>
    <scope>NUCLEOTIDE SEQUENCE [LARGE SCALE GENOMIC DNA]</scope>
    <source>
        <strain evidence="8">JGI-23</strain>
    </source>
</reference>
<dbReference type="HAMAP" id="MF_01007">
    <property type="entry name" value="16SrRNA_methyltr_H"/>
    <property type="match status" value="1"/>
</dbReference>
<keyword evidence="8" id="KW-1185">Reference proteome</keyword>
<feature type="binding site" evidence="6">
    <location>
        <begin position="35"/>
        <end position="37"/>
    </location>
    <ligand>
        <name>S-adenosyl-L-methionine</name>
        <dbReference type="ChEBI" id="CHEBI:59789"/>
    </ligand>
</feature>
<organism evidence="7 8">
    <name type="scientific">Candidatus Chryseopegocella kryptomonas</name>
    <dbReference type="NCBI Taxonomy" id="1633643"/>
    <lineage>
        <taxon>Bacteria</taxon>
        <taxon>Pseudomonadati</taxon>
        <taxon>Candidatus Kryptoniota</taxon>
        <taxon>Candidatus Chryseopegocella</taxon>
    </lineage>
</organism>
<dbReference type="SUPFAM" id="SSF81799">
    <property type="entry name" value="Putative methyltransferase TM0872, insert domain"/>
    <property type="match status" value="1"/>
</dbReference>
<dbReference type="InterPro" id="IPR029063">
    <property type="entry name" value="SAM-dependent_MTases_sf"/>
</dbReference>
<evidence type="ECO:0000256" key="4">
    <source>
        <dbReference type="ARBA" id="ARBA00022679"/>
    </source>
</evidence>
<evidence type="ECO:0000256" key="6">
    <source>
        <dbReference type="HAMAP-Rule" id="MF_01007"/>
    </source>
</evidence>
<comment type="similarity">
    <text evidence="1 6">Belongs to the methyltransferase superfamily. RsmH family.</text>
</comment>
<gene>
    <name evidence="6" type="primary">rsmH</name>
    <name evidence="7" type="ORF">JGI23_00504</name>
</gene>
<evidence type="ECO:0000256" key="1">
    <source>
        <dbReference type="ARBA" id="ARBA00010396"/>
    </source>
</evidence>
<dbReference type="PANTHER" id="PTHR11265:SF0">
    <property type="entry name" value="12S RRNA N4-METHYLCYTIDINE METHYLTRANSFERASE"/>
    <property type="match status" value="1"/>
</dbReference>
<dbReference type="SUPFAM" id="SSF53335">
    <property type="entry name" value="S-adenosyl-L-methionine-dependent methyltransferases"/>
    <property type="match status" value="1"/>
</dbReference>
<dbReference type="GO" id="GO:0071424">
    <property type="term" value="F:rRNA (cytosine-N4-)-methyltransferase activity"/>
    <property type="evidence" value="ECO:0007669"/>
    <property type="project" value="UniProtKB-UniRule"/>
</dbReference>
<dbReference type="InterPro" id="IPR002903">
    <property type="entry name" value="RsmH"/>
</dbReference>
<dbReference type="PANTHER" id="PTHR11265">
    <property type="entry name" value="S-ADENOSYL-METHYLTRANSFERASE MRAW"/>
    <property type="match status" value="1"/>
</dbReference>
<evidence type="ECO:0000313" key="8">
    <source>
        <dbReference type="Proteomes" id="UP000199197"/>
    </source>
</evidence>
<keyword evidence="3 6" id="KW-0489">Methyltransferase</keyword>
<feature type="binding site" evidence="6">
    <location>
        <position position="80"/>
    </location>
    <ligand>
        <name>S-adenosyl-L-methionine</name>
        <dbReference type="ChEBI" id="CHEBI:59789"/>
    </ligand>
</feature>
<dbReference type="GO" id="GO:0005737">
    <property type="term" value="C:cytoplasm"/>
    <property type="evidence" value="ECO:0007669"/>
    <property type="project" value="UniProtKB-SubCell"/>
</dbReference>
<dbReference type="NCBIfam" id="TIGR00006">
    <property type="entry name" value="16S rRNA (cytosine(1402)-N(4))-methyltransferase RsmH"/>
    <property type="match status" value="1"/>
</dbReference>
<feature type="binding site" evidence="6">
    <location>
        <position position="101"/>
    </location>
    <ligand>
        <name>S-adenosyl-L-methionine</name>
        <dbReference type="ChEBI" id="CHEBI:59789"/>
    </ligand>
</feature>
<feature type="binding site" evidence="6">
    <location>
        <position position="108"/>
    </location>
    <ligand>
        <name>S-adenosyl-L-methionine</name>
        <dbReference type="ChEBI" id="CHEBI:59789"/>
    </ligand>
</feature>
<keyword evidence="5 6" id="KW-0949">S-adenosyl-L-methionine</keyword>
<accession>A0A0P1MSZ4</accession>
<dbReference type="InterPro" id="IPR023397">
    <property type="entry name" value="SAM-dep_MeTrfase_MraW_recog"/>
</dbReference>
<dbReference type="EMBL" id="CZVW01000004">
    <property type="protein sequence ID" value="CUS98551.1"/>
    <property type="molecule type" value="Genomic_DNA"/>
</dbReference>